<accession>A0A916N6Y9</accession>
<dbReference type="AlphaFoldDB" id="A0A916N6Y9"/>
<evidence type="ECO:0000256" key="7">
    <source>
        <dbReference type="ARBA" id="ARBA00022927"/>
    </source>
</evidence>
<keyword evidence="9" id="KW-0472">Membrane</keyword>
<evidence type="ECO:0000256" key="5">
    <source>
        <dbReference type="ARBA" id="ARBA00022519"/>
    </source>
</evidence>
<sequence>MKKLVLLLTLISSICQGQKIYQPGEVESMAEPAGSGALLNEFISSNVQVPFRSSYQGMNARVFIRGVVETDGSMSAIEIIKGQDSLCNLEAIRVMGLYKAWKPGRVKNEPVRQYVNYSIPFKAATVADFDSTAWAIIMYYDSKFRKLDQPAGAEYRSVLPLDEDGNVKADIVYHQQMGRGKWKEVSRIPFKKEEFWYSHTETPAKDSIAAFRLSVEDNSQLNYVPVKVFQKNGKLLEYRRFTENRKPDLIKSYYLSGLLRERDIFSDSTCMNTKWFPNGQLASLVQKSAGSGEFSEELQIIQAFKPNGEVQVKEGNGWWRIVGNHGKYVEQGEVQMGKRHGKWIGKLADSTVFYKELYDKGKLLEGVSYKDGKERTYQEKMIQPVFQGGMPAFYQFLGQNIVYPADAARKGVSGRVMISFVVCEDGSLCDYKLEKGVKSDIDQEALRVVQKMDGKWNPGVLRGEKVRVKYNLPVNFQLQ</sequence>
<evidence type="ECO:0000256" key="8">
    <source>
        <dbReference type="ARBA" id="ARBA00022989"/>
    </source>
</evidence>
<comment type="subcellular location">
    <subcellularLocation>
        <location evidence="1">Cell inner membrane</location>
        <topology evidence="1">Single-pass membrane protein</topology>
        <orientation evidence="1">Periplasmic side</orientation>
    </subcellularLocation>
</comment>
<name>A0A916N6Y9_9BACT</name>
<reference evidence="11" key="1">
    <citation type="submission" date="2021-04" db="EMBL/GenBank/DDBJ databases">
        <authorList>
            <person name="Rodrigo-Torres L."/>
            <person name="Arahal R. D."/>
            <person name="Lucena T."/>
        </authorList>
    </citation>
    <scope>NUCLEOTIDE SEQUENCE</scope>
    <source>
        <strain evidence="11">CECT 9275</strain>
    </source>
</reference>
<keyword evidence="5" id="KW-0997">Cell inner membrane</keyword>
<evidence type="ECO:0000256" key="9">
    <source>
        <dbReference type="ARBA" id="ARBA00023136"/>
    </source>
</evidence>
<dbReference type="GO" id="GO:0031992">
    <property type="term" value="F:energy transducer activity"/>
    <property type="evidence" value="ECO:0007669"/>
    <property type="project" value="TreeGrafter"/>
</dbReference>
<dbReference type="Proteomes" id="UP000680038">
    <property type="component" value="Unassembled WGS sequence"/>
</dbReference>
<dbReference type="RefSeq" id="WP_215241297.1">
    <property type="nucleotide sequence ID" value="NZ_CAJRAF010000002.1"/>
</dbReference>
<proteinExistence type="inferred from homology"/>
<dbReference type="InterPro" id="IPR006260">
    <property type="entry name" value="TonB/TolA_C"/>
</dbReference>
<evidence type="ECO:0000256" key="1">
    <source>
        <dbReference type="ARBA" id="ARBA00004383"/>
    </source>
</evidence>
<gene>
    <name evidence="11" type="ORF">DYBT9275_05038</name>
</gene>
<evidence type="ECO:0000313" key="11">
    <source>
        <dbReference type="EMBL" id="CAG5011848.1"/>
    </source>
</evidence>
<dbReference type="PROSITE" id="PS52015">
    <property type="entry name" value="TONB_CTD"/>
    <property type="match status" value="1"/>
</dbReference>
<dbReference type="SUPFAM" id="SSF74653">
    <property type="entry name" value="TolA/TonB C-terminal domain"/>
    <property type="match status" value="2"/>
</dbReference>
<keyword evidence="8" id="KW-1133">Transmembrane helix</keyword>
<dbReference type="GO" id="GO:0015031">
    <property type="term" value="P:protein transport"/>
    <property type="evidence" value="ECO:0007669"/>
    <property type="project" value="UniProtKB-KW"/>
</dbReference>
<keyword evidence="7" id="KW-0653">Protein transport</keyword>
<comment type="similarity">
    <text evidence="2">Belongs to the TonB family.</text>
</comment>
<keyword evidence="12" id="KW-1185">Reference proteome</keyword>
<keyword evidence="6" id="KW-0812">Transmembrane</keyword>
<evidence type="ECO:0000313" key="12">
    <source>
        <dbReference type="Proteomes" id="UP000680038"/>
    </source>
</evidence>
<dbReference type="GO" id="GO:0055085">
    <property type="term" value="P:transmembrane transport"/>
    <property type="evidence" value="ECO:0007669"/>
    <property type="project" value="InterPro"/>
</dbReference>
<dbReference type="InterPro" id="IPR037682">
    <property type="entry name" value="TonB_C"/>
</dbReference>
<organism evidence="11 12">
    <name type="scientific">Dyadobacter helix</name>
    <dbReference type="NCBI Taxonomy" id="2822344"/>
    <lineage>
        <taxon>Bacteria</taxon>
        <taxon>Pseudomonadati</taxon>
        <taxon>Bacteroidota</taxon>
        <taxon>Cytophagia</taxon>
        <taxon>Cytophagales</taxon>
        <taxon>Spirosomataceae</taxon>
        <taxon>Dyadobacter</taxon>
    </lineage>
</organism>
<dbReference type="PANTHER" id="PTHR33446">
    <property type="entry name" value="PROTEIN TONB-RELATED"/>
    <property type="match status" value="1"/>
</dbReference>
<evidence type="ECO:0000256" key="2">
    <source>
        <dbReference type="ARBA" id="ARBA00006555"/>
    </source>
</evidence>
<dbReference type="Gene3D" id="3.30.1150.10">
    <property type="match status" value="2"/>
</dbReference>
<comment type="caution">
    <text evidence="11">The sequence shown here is derived from an EMBL/GenBank/DDBJ whole genome shotgun (WGS) entry which is preliminary data.</text>
</comment>
<dbReference type="Pfam" id="PF03544">
    <property type="entry name" value="TonB_C"/>
    <property type="match status" value="1"/>
</dbReference>
<protein>
    <recommendedName>
        <fullName evidence="10">TonB C-terminal domain-containing protein</fullName>
    </recommendedName>
</protein>
<keyword evidence="4" id="KW-1003">Cell membrane</keyword>
<evidence type="ECO:0000256" key="6">
    <source>
        <dbReference type="ARBA" id="ARBA00022692"/>
    </source>
</evidence>
<evidence type="ECO:0000256" key="4">
    <source>
        <dbReference type="ARBA" id="ARBA00022475"/>
    </source>
</evidence>
<evidence type="ECO:0000259" key="10">
    <source>
        <dbReference type="PROSITE" id="PS52015"/>
    </source>
</evidence>
<feature type="domain" description="TonB C-terminal" evidence="10">
    <location>
        <begin position="388"/>
        <end position="479"/>
    </location>
</feature>
<dbReference type="EMBL" id="CAJRAF010000002">
    <property type="protein sequence ID" value="CAG5011848.1"/>
    <property type="molecule type" value="Genomic_DNA"/>
</dbReference>
<dbReference type="PANTHER" id="PTHR33446:SF2">
    <property type="entry name" value="PROTEIN TONB"/>
    <property type="match status" value="1"/>
</dbReference>
<keyword evidence="3" id="KW-0813">Transport</keyword>
<dbReference type="NCBIfam" id="TIGR01352">
    <property type="entry name" value="tonB_Cterm"/>
    <property type="match status" value="1"/>
</dbReference>
<dbReference type="GO" id="GO:0098797">
    <property type="term" value="C:plasma membrane protein complex"/>
    <property type="evidence" value="ECO:0007669"/>
    <property type="project" value="TreeGrafter"/>
</dbReference>
<dbReference type="InterPro" id="IPR051045">
    <property type="entry name" value="TonB-dependent_transducer"/>
</dbReference>
<evidence type="ECO:0000256" key="3">
    <source>
        <dbReference type="ARBA" id="ARBA00022448"/>
    </source>
</evidence>